<evidence type="ECO:0000256" key="3">
    <source>
        <dbReference type="ARBA" id="ARBA00022801"/>
    </source>
</evidence>
<evidence type="ECO:0000313" key="6">
    <source>
        <dbReference type="Proteomes" id="UP000595140"/>
    </source>
</evidence>
<dbReference type="Pfam" id="PF02902">
    <property type="entry name" value="Peptidase_C48"/>
    <property type="match status" value="1"/>
</dbReference>
<evidence type="ECO:0000259" key="4">
    <source>
        <dbReference type="PROSITE" id="PS50600"/>
    </source>
</evidence>
<keyword evidence="3" id="KW-0378">Hydrolase</keyword>
<protein>
    <recommendedName>
        <fullName evidence="4">Ubiquitin-like protease family profile domain-containing protein</fullName>
    </recommendedName>
</protein>
<organism evidence="5 6">
    <name type="scientific">Cuscuta campestris</name>
    <dbReference type="NCBI Taxonomy" id="132261"/>
    <lineage>
        <taxon>Eukaryota</taxon>
        <taxon>Viridiplantae</taxon>
        <taxon>Streptophyta</taxon>
        <taxon>Embryophyta</taxon>
        <taxon>Tracheophyta</taxon>
        <taxon>Spermatophyta</taxon>
        <taxon>Magnoliopsida</taxon>
        <taxon>eudicotyledons</taxon>
        <taxon>Gunneridae</taxon>
        <taxon>Pentapetalae</taxon>
        <taxon>asterids</taxon>
        <taxon>lamiids</taxon>
        <taxon>Solanales</taxon>
        <taxon>Convolvulaceae</taxon>
        <taxon>Cuscuteae</taxon>
        <taxon>Cuscuta</taxon>
        <taxon>Cuscuta subgen. Grammica</taxon>
        <taxon>Cuscuta sect. Cleistogrammica</taxon>
    </lineage>
</organism>
<sequence>MLRKLDWTQMEKVFMTIHARNRHWVLAVIDFPNATIWVYDSLKGAQSKSYVRPILERLPLLFELSKLPSNRDVLKHGQWSSPRMCSSSLMEMRVAL</sequence>
<keyword evidence="6" id="KW-1185">Reference proteome</keyword>
<evidence type="ECO:0000313" key="5">
    <source>
        <dbReference type="EMBL" id="VFQ74635.1"/>
    </source>
</evidence>
<dbReference type="InterPro" id="IPR038765">
    <property type="entry name" value="Papain-like_cys_pep_sf"/>
</dbReference>
<feature type="domain" description="Ubiquitin-like protease family profile" evidence="4">
    <location>
        <begin position="1"/>
        <end position="96"/>
    </location>
</feature>
<reference evidence="5 6" key="1">
    <citation type="submission" date="2018-04" db="EMBL/GenBank/DDBJ databases">
        <authorList>
            <person name="Vogel A."/>
        </authorList>
    </citation>
    <scope>NUCLEOTIDE SEQUENCE [LARGE SCALE GENOMIC DNA]</scope>
</reference>
<dbReference type="Gene3D" id="3.40.395.10">
    <property type="entry name" value="Adenoviral Proteinase, Chain A"/>
    <property type="match status" value="1"/>
</dbReference>
<dbReference type="PROSITE" id="PS50600">
    <property type="entry name" value="ULP_PROTEASE"/>
    <property type="match status" value="1"/>
</dbReference>
<dbReference type="GO" id="GO:0006508">
    <property type="term" value="P:proteolysis"/>
    <property type="evidence" value="ECO:0007669"/>
    <property type="project" value="UniProtKB-KW"/>
</dbReference>
<keyword evidence="2" id="KW-0645">Protease</keyword>
<dbReference type="OrthoDB" id="1305350at2759"/>
<dbReference type="AlphaFoldDB" id="A0A484LDP9"/>
<accession>A0A484LDP9</accession>
<name>A0A484LDP9_9ASTE</name>
<evidence type="ECO:0000256" key="2">
    <source>
        <dbReference type="ARBA" id="ARBA00022670"/>
    </source>
</evidence>
<proteinExistence type="inferred from homology"/>
<gene>
    <name evidence="5" type="ORF">CCAM_LOCUS16411</name>
</gene>
<dbReference type="SUPFAM" id="SSF54001">
    <property type="entry name" value="Cysteine proteinases"/>
    <property type="match status" value="1"/>
</dbReference>
<evidence type="ECO:0000256" key="1">
    <source>
        <dbReference type="ARBA" id="ARBA00005234"/>
    </source>
</evidence>
<dbReference type="GO" id="GO:0008234">
    <property type="term" value="F:cysteine-type peptidase activity"/>
    <property type="evidence" value="ECO:0007669"/>
    <property type="project" value="InterPro"/>
</dbReference>
<dbReference type="InterPro" id="IPR003653">
    <property type="entry name" value="Peptidase_C48_C"/>
</dbReference>
<comment type="similarity">
    <text evidence="1">Belongs to the peptidase C48 family.</text>
</comment>
<dbReference type="Proteomes" id="UP000595140">
    <property type="component" value="Unassembled WGS sequence"/>
</dbReference>
<dbReference type="EMBL" id="OOIL02001340">
    <property type="protein sequence ID" value="VFQ74635.1"/>
    <property type="molecule type" value="Genomic_DNA"/>
</dbReference>